<accession>A0ABS8CA34</accession>
<reference evidence="3 4" key="1">
    <citation type="submission" date="2020-07" db="EMBL/GenBank/DDBJ databases">
        <title>Pusillimonas sp. nov., isolated from poultry manure in Taiwan.</title>
        <authorList>
            <person name="Lin S.-Y."/>
            <person name="Tang Y.-S."/>
            <person name="Young C.-C."/>
        </authorList>
    </citation>
    <scope>NUCLEOTIDE SEQUENCE [LARGE SCALE GENOMIC DNA]</scope>
    <source>
        <strain evidence="3 4">CC-YST705</strain>
    </source>
</reference>
<gene>
    <name evidence="3" type="ORF">H0484_03940</name>
</gene>
<evidence type="ECO:0000256" key="2">
    <source>
        <dbReference type="SAM" id="SignalP"/>
    </source>
</evidence>
<feature type="signal peptide" evidence="2">
    <location>
        <begin position="1"/>
        <end position="23"/>
    </location>
</feature>
<sequence length="159" mass="17754">MKRRAVVLALLLGGMAAPLSAFAGPPRRHERKGRPGKHDHADPARDRHRSMSDRRWERGDRRRDAYADLVYAGITAALARRYARDAGLRGYASLPPGIRKNLARGRPLPPGLAKRKLPPRLLGRLPRYPGYEWRVSGTDLLLISATSVVVADVLYDVFD</sequence>
<dbReference type="Gene3D" id="3.10.450.160">
    <property type="entry name" value="inner membrane protein cigr"/>
    <property type="match status" value="1"/>
</dbReference>
<keyword evidence="2" id="KW-0732">Signal</keyword>
<keyword evidence="4" id="KW-1185">Reference proteome</keyword>
<feature type="compositionally biased region" description="Basic residues" evidence="1">
    <location>
        <begin position="26"/>
        <end position="35"/>
    </location>
</feature>
<dbReference type="Proteomes" id="UP000776983">
    <property type="component" value="Unassembled WGS sequence"/>
</dbReference>
<organism evidence="3 4">
    <name type="scientific">Mesopusillimonas faecipullorum</name>
    <dbReference type="NCBI Taxonomy" id="2755040"/>
    <lineage>
        <taxon>Bacteria</taxon>
        <taxon>Pseudomonadati</taxon>
        <taxon>Pseudomonadota</taxon>
        <taxon>Betaproteobacteria</taxon>
        <taxon>Burkholderiales</taxon>
        <taxon>Alcaligenaceae</taxon>
        <taxon>Mesopusillimonas</taxon>
    </lineage>
</organism>
<feature type="chain" id="PRO_5046072853" description="RcnB family protein" evidence="2">
    <location>
        <begin position="24"/>
        <end position="159"/>
    </location>
</feature>
<feature type="region of interest" description="Disordered" evidence="1">
    <location>
        <begin position="21"/>
        <end position="58"/>
    </location>
</feature>
<evidence type="ECO:0000313" key="3">
    <source>
        <dbReference type="EMBL" id="MCB5362906.1"/>
    </source>
</evidence>
<comment type="caution">
    <text evidence="3">The sequence shown here is derived from an EMBL/GenBank/DDBJ whole genome shotgun (WGS) entry which is preliminary data.</text>
</comment>
<protein>
    <recommendedName>
        <fullName evidence="5">RcnB family protein</fullName>
    </recommendedName>
</protein>
<evidence type="ECO:0000313" key="4">
    <source>
        <dbReference type="Proteomes" id="UP000776983"/>
    </source>
</evidence>
<dbReference type="RefSeq" id="WP_226953153.1">
    <property type="nucleotide sequence ID" value="NZ_JACDXW010000002.1"/>
</dbReference>
<evidence type="ECO:0000256" key="1">
    <source>
        <dbReference type="SAM" id="MobiDB-lite"/>
    </source>
</evidence>
<dbReference type="NCBIfam" id="NF040487">
    <property type="entry name" value="T3SS_CigR_fam"/>
    <property type="match status" value="1"/>
</dbReference>
<feature type="compositionally biased region" description="Basic and acidic residues" evidence="1">
    <location>
        <begin position="36"/>
        <end position="58"/>
    </location>
</feature>
<proteinExistence type="predicted"/>
<dbReference type="EMBL" id="JACDXW010000002">
    <property type="protein sequence ID" value="MCB5362906.1"/>
    <property type="molecule type" value="Genomic_DNA"/>
</dbReference>
<name>A0ABS8CA34_9BURK</name>
<evidence type="ECO:0008006" key="5">
    <source>
        <dbReference type="Google" id="ProtNLM"/>
    </source>
</evidence>